<keyword evidence="2" id="KW-1185">Reference proteome</keyword>
<dbReference type="Proteomes" id="UP000653454">
    <property type="component" value="Unassembled WGS sequence"/>
</dbReference>
<name>A0A8S4FMG6_PLUXY</name>
<sequence>MLIAKSIEFGLLRLPNDLTVYWHQYPYSLGVVFCKLRALISEA</sequence>
<dbReference type="EMBL" id="CAJHNJ030000036">
    <property type="protein sequence ID" value="CAG9128586.1"/>
    <property type="molecule type" value="Genomic_DNA"/>
</dbReference>
<gene>
    <name evidence="1" type="ORF">PLXY2_LOCUS9250</name>
</gene>
<organism evidence="1 2">
    <name type="scientific">Plutella xylostella</name>
    <name type="common">Diamondback moth</name>
    <name type="synonym">Plutella maculipennis</name>
    <dbReference type="NCBI Taxonomy" id="51655"/>
    <lineage>
        <taxon>Eukaryota</taxon>
        <taxon>Metazoa</taxon>
        <taxon>Ecdysozoa</taxon>
        <taxon>Arthropoda</taxon>
        <taxon>Hexapoda</taxon>
        <taxon>Insecta</taxon>
        <taxon>Pterygota</taxon>
        <taxon>Neoptera</taxon>
        <taxon>Endopterygota</taxon>
        <taxon>Lepidoptera</taxon>
        <taxon>Glossata</taxon>
        <taxon>Ditrysia</taxon>
        <taxon>Yponomeutoidea</taxon>
        <taxon>Plutellidae</taxon>
        <taxon>Plutella</taxon>
    </lineage>
</organism>
<protein>
    <submittedName>
        <fullName evidence="1">(diamondback moth) hypothetical protein</fullName>
    </submittedName>
</protein>
<dbReference type="AlphaFoldDB" id="A0A8S4FMG6"/>
<accession>A0A8S4FMG6</accession>
<evidence type="ECO:0000313" key="2">
    <source>
        <dbReference type="Proteomes" id="UP000653454"/>
    </source>
</evidence>
<comment type="caution">
    <text evidence="1">The sequence shown here is derived from an EMBL/GenBank/DDBJ whole genome shotgun (WGS) entry which is preliminary data.</text>
</comment>
<evidence type="ECO:0000313" key="1">
    <source>
        <dbReference type="EMBL" id="CAG9128586.1"/>
    </source>
</evidence>
<reference evidence="1" key="1">
    <citation type="submission" date="2020-11" db="EMBL/GenBank/DDBJ databases">
        <authorList>
            <person name="Whiteford S."/>
        </authorList>
    </citation>
    <scope>NUCLEOTIDE SEQUENCE</scope>
</reference>
<proteinExistence type="predicted"/>